<accession>A0A663LTH3</accession>
<dbReference type="SUPFAM" id="SSF50199">
    <property type="entry name" value="Staphylococcal nuclease"/>
    <property type="match status" value="1"/>
</dbReference>
<dbReference type="Gene3D" id="2.40.50.90">
    <property type="match status" value="2"/>
</dbReference>
<feature type="domain" description="Tudor" evidence="15">
    <location>
        <begin position="386"/>
        <end position="446"/>
    </location>
</feature>
<evidence type="ECO:0000256" key="4">
    <source>
        <dbReference type="ARBA" id="ARBA00022490"/>
    </source>
</evidence>
<evidence type="ECO:0000256" key="7">
    <source>
        <dbReference type="ARBA" id="ARBA00022771"/>
    </source>
</evidence>
<feature type="domain" description="Tudor" evidence="15">
    <location>
        <begin position="14"/>
        <end position="73"/>
    </location>
</feature>
<dbReference type="PANTHER" id="PTHR16442">
    <property type="entry name" value="RING FINGER PROTEIN 17"/>
    <property type="match status" value="1"/>
</dbReference>
<keyword evidence="6" id="KW-0677">Repeat</keyword>
<evidence type="ECO:0000256" key="12">
    <source>
        <dbReference type="ARBA" id="ARBA00057086"/>
    </source>
</evidence>
<keyword evidence="9" id="KW-0862">Zinc</keyword>
<dbReference type="PANTHER" id="PTHR16442:SF1">
    <property type="entry name" value="RING FINGER PROTEIN 17"/>
    <property type="match status" value="1"/>
</dbReference>
<name>A0A663LTH3_ATHCN</name>
<reference evidence="16" key="1">
    <citation type="submission" date="2025-08" db="UniProtKB">
        <authorList>
            <consortium name="Ensembl"/>
        </authorList>
    </citation>
    <scope>IDENTIFICATION</scope>
</reference>
<evidence type="ECO:0000256" key="8">
    <source>
        <dbReference type="ARBA" id="ARBA00022782"/>
    </source>
</evidence>
<feature type="domain" description="Tudor" evidence="15">
    <location>
        <begin position="280"/>
        <end position="337"/>
    </location>
</feature>
<dbReference type="PROSITE" id="PS50304">
    <property type="entry name" value="TUDOR"/>
    <property type="match status" value="3"/>
</dbReference>
<proteinExistence type="predicted"/>
<evidence type="ECO:0000256" key="10">
    <source>
        <dbReference type="ARBA" id="ARBA00022871"/>
    </source>
</evidence>
<keyword evidence="17" id="KW-1185">Reference proteome</keyword>
<dbReference type="InterPro" id="IPR035437">
    <property type="entry name" value="SNase_OB-fold_sf"/>
</dbReference>
<keyword evidence="4" id="KW-0963">Cytoplasm</keyword>
<keyword evidence="3" id="KW-0217">Developmental protein</keyword>
<reference evidence="16" key="2">
    <citation type="submission" date="2025-09" db="UniProtKB">
        <authorList>
            <consortium name="Ensembl"/>
        </authorList>
    </citation>
    <scope>IDENTIFICATION</scope>
</reference>
<evidence type="ECO:0000256" key="14">
    <source>
        <dbReference type="ARBA" id="ARBA00072636"/>
    </source>
</evidence>
<dbReference type="GO" id="GO:0030154">
    <property type="term" value="P:cell differentiation"/>
    <property type="evidence" value="ECO:0007669"/>
    <property type="project" value="UniProtKB-KW"/>
</dbReference>
<comment type="subcellular location">
    <subcellularLocation>
        <location evidence="2">Cytoplasm</location>
    </subcellularLocation>
    <subcellularLocation>
        <location evidence="1">Nucleus</location>
    </subcellularLocation>
</comment>
<evidence type="ECO:0000259" key="15">
    <source>
        <dbReference type="PROSITE" id="PS50304"/>
    </source>
</evidence>
<keyword evidence="5" id="KW-0479">Metal-binding</keyword>
<dbReference type="FunFam" id="2.30.30.140:FF:000114">
    <property type="entry name" value="RING finger protein 17"/>
    <property type="match status" value="1"/>
</dbReference>
<evidence type="ECO:0000256" key="6">
    <source>
        <dbReference type="ARBA" id="ARBA00022737"/>
    </source>
</evidence>
<evidence type="ECO:0000256" key="2">
    <source>
        <dbReference type="ARBA" id="ARBA00004496"/>
    </source>
</evidence>
<evidence type="ECO:0000256" key="3">
    <source>
        <dbReference type="ARBA" id="ARBA00022473"/>
    </source>
</evidence>
<dbReference type="GO" id="GO:0008270">
    <property type="term" value="F:zinc ion binding"/>
    <property type="evidence" value="ECO:0007669"/>
    <property type="project" value="UniProtKB-KW"/>
</dbReference>
<evidence type="ECO:0000256" key="9">
    <source>
        <dbReference type="ARBA" id="ARBA00022833"/>
    </source>
</evidence>
<dbReference type="Gene3D" id="2.30.30.140">
    <property type="match status" value="3"/>
</dbReference>
<comment type="function">
    <text evidence="12">Seems to be involved in regulation of transcriptional activity of MYC. In vitro, inhibits DNA-binding activity of Mad-MAX heterodimers. Can recruit Mad transcriptional repressors (MXD1, MXD3, MXD4 and MXI1) to the cytoplasm. May be involved in spermiogenesis.</text>
</comment>
<keyword evidence="11" id="KW-0539">Nucleus</keyword>
<protein>
    <recommendedName>
        <fullName evidence="14">RING finger protein 17</fullName>
    </recommendedName>
</protein>
<sequence>MAIVYKESQPQSVKWESSMHCAVYIQDLKQWQRGQIGSIVSETSIKVLLYDFGVEKTVDISCLRTLKEDMKIIKTLAVECSLVDIRPTGGSMQWTATACEYLSHYLIGTQVKIIIQVCNQNHDVAHALPVKMLCKDETGQMIDISEHLIKKGLAFRNKRFGYFYILSDCHIHIMISETKIWIVLYSICSNRTTSLVNFFEYNIINSLHVSFLQPLLHSGTDEIYKSPIMPEVKIFQAVVSCIGYDGTIYIIPKSLEMALEKLMTEIQNDFKCLGLLEPYCWKKGQACVVRGSDTRWYRGKVVELGGDTLEVQYIDRGCTERIPQCHLYPTTLYTGIPPFCIPCQLYKTVPVSNGRFADVLLRDGFSNSVNLYCTVSIFWGGLCCFFIFTGMPCLVEYQDGLWYRAKILSVEESDPVNILVQFVDYGSFLVVPRSRLRHIPTYLLKYPIQAVRVLLAGFKPALYDKNVKRIPYAPEWSMEALWAMMEHVEGKQLSAYILAVSPEVTISLYDDENLVHMKLIEVGLADLDE</sequence>
<evidence type="ECO:0000256" key="5">
    <source>
        <dbReference type="ARBA" id="ARBA00022723"/>
    </source>
</evidence>
<keyword evidence="7" id="KW-0863">Zinc-finger</keyword>
<dbReference type="GO" id="GO:0005737">
    <property type="term" value="C:cytoplasm"/>
    <property type="evidence" value="ECO:0007669"/>
    <property type="project" value="UniProtKB-SubCell"/>
</dbReference>
<dbReference type="Proteomes" id="UP000472269">
    <property type="component" value="Unplaced"/>
</dbReference>
<dbReference type="SMART" id="SM00333">
    <property type="entry name" value="TUDOR"/>
    <property type="match status" value="3"/>
</dbReference>
<keyword evidence="8" id="KW-0221">Differentiation</keyword>
<dbReference type="SUPFAM" id="SSF63748">
    <property type="entry name" value="Tudor/PWWP/MBT"/>
    <property type="match status" value="3"/>
</dbReference>
<evidence type="ECO:0000256" key="1">
    <source>
        <dbReference type="ARBA" id="ARBA00004123"/>
    </source>
</evidence>
<dbReference type="Pfam" id="PF00567">
    <property type="entry name" value="TUDOR"/>
    <property type="match status" value="3"/>
</dbReference>
<dbReference type="InterPro" id="IPR002999">
    <property type="entry name" value="Tudor"/>
</dbReference>
<evidence type="ECO:0000313" key="17">
    <source>
        <dbReference type="Proteomes" id="UP000472269"/>
    </source>
</evidence>
<dbReference type="OMA" id="APFSIPC"/>
<evidence type="ECO:0000256" key="11">
    <source>
        <dbReference type="ARBA" id="ARBA00023242"/>
    </source>
</evidence>
<keyword evidence="10" id="KW-0744">Spermatogenesis</keyword>
<comment type="subunit">
    <text evidence="13">Interacts with MXD1, MXD3, MXD4, MXI1 and PIWIL1. Self-associates.</text>
</comment>
<organism evidence="16 17">
    <name type="scientific">Athene cunicularia</name>
    <name type="common">Burrowing owl</name>
    <name type="synonym">Speotyto cunicularia</name>
    <dbReference type="NCBI Taxonomy" id="194338"/>
    <lineage>
        <taxon>Eukaryota</taxon>
        <taxon>Metazoa</taxon>
        <taxon>Chordata</taxon>
        <taxon>Craniata</taxon>
        <taxon>Vertebrata</taxon>
        <taxon>Euteleostomi</taxon>
        <taxon>Archelosauria</taxon>
        <taxon>Archosauria</taxon>
        <taxon>Dinosauria</taxon>
        <taxon>Saurischia</taxon>
        <taxon>Theropoda</taxon>
        <taxon>Coelurosauria</taxon>
        <taxon>Aves</taxon>
        <taxon>Neognathae</taxon>
        <taxon>Neoaves</taxon>
        <taxon>Telluraves</taxon>
        <taxon>Strigiformes</taxon>
        <taxon>Strigidae</taxon>
        <taxon>Athene</taxon>
    </lineage>
</organism>
<dbReference type="GO" id="GO:0007283">
    <property type="term" value="P:spermatogenesis"/>
    <property type="evidence" value="ECO:0007669"/>
    <property type="project" value="UniProtKB-KW"/>
</dbReference>
<evidence type="ECO:0000313" key="16">
    <source>
        <dbReference type="Ensembl" id="ENSACUP00000002879.1"/>
    </source>
</evidence>
<dbReference type="AlphaFoldDB" id="A0A663LTH3"/>
<evidence type="ECO:0000256" key="13">
    <source>
        <dbReference type="ARBA" id="ARBA00062119"/>
    </source>
</evidence>
<dbReference type="GO" id="GO:0005634">
    <property type="term" value="C:nucleus"/>
    <property type="evidence" value="ECO:0007669"/>
    <property type="project" value="UniProtKB-SubCell"/>
</dbReference>
<dbReference type="Ensembl" id="ENSACUT00000003059.1">
    <property type="protein sequence ID" value="ENSACUP00000002879.1"/>
    <property type="gene ID" value="ENSACUG00000001995.1"/>
</dbReference>